<keyword evidence="2" id="KW-0812">Transmembrane</keyword>
<evidence type="ECO:0000313" key="3">
    <source>
        <dbReference type="EMBL" id="ETV73888.1"/>
    </source>
</evidence>
<dbReference type="RefSeq" id="XP_009836824.1">
    <property type="nucleotide sequence ID" value="XM_009838522.1"/>
</dbReference>
<proteinExistence type="predicted"/>
<feature type="non-terminal residue" evidence="3">
    <location>
        <position position="1"/>
    </location>
</feature>
<gene>
    <name evidence="3" type="ORF">H257_11545</name>
</gene>
<feature type="region of interest" description="Disordered" evidence="1">
    <location>
        <begin position="81"/>
        <end position="116"/>
    </location>
</feature>
<dbReference type="VEuPathDB" id="FungiDB:H257_11545"/>
<dbReference type="EMBL" id="KI913147">
    <property type="protein sequence ID" value="ETV73888.1"/>
    <property type="molecule type" value="Genomic_DNA"/>
</dbReference>
<dbReference type="AlphaFoldDB" id="W4G4K4"/>
<feature type="transmembrane region" description="Helical" evidence="2">
    <location>
        <begin position="26"/>
        <end position="49"/>
    </location>
</feature>
<protein>
    <submittedName>
        <fullName evidence="3">Uncharacterized protein</fullName>
    </submittedName>
</protein>
<dbReference type="GeneID" id="20813541"/>
<evidence type="ECO:0000256" key="1">
    <source>
        <dbReference type="SAM" id="MobiDB-lite"/>
    </source>
</evidence>
<organism evidence="3">
    <name type="scientific">Aphanomyces astaci</name>
    <name type="common">Crayfish plague agent</name>
    <dbReference type="NCBI Taxonomy" id="112090"/>
    <lineage>
        <taxon>Eukaryota</taxon>
        <taxon>Sar</taxon>
        <taxon>Stramenopiles</taxon>
        <taxon>Oomycota</taxon>
        <taxon>Saprolegniomycetes</taxon>
        <taxon>Saprolegniales</taxon>
        <taxon>Verrucalvaceae</taxon>
        <taxon>Aphanomyces</taxon>
    </lineage>
</organism>
<sequence>KAMLVRLDGMQRTGTVTVTLTLNPTITSAVLVSLSAILALLLICVACRCMRKANTPPKRHIAQGTGYNRFAAASTTGSSHDYTHPFLGPPDYEQPYDEHSPPAYHELPSAPPLDVM</sequence>
<accession>W4G4K4</accession>
<dbReference type="OrthoDB" id="75274at2759"/>
<keyword evidence="2" id="KW-1133">Transmembrane helix</keyword>
<evidence type="ECO:0000256" key="2">
    <source>
        <dbReference type="SAM" id="Phobius"/>
    </source>
</evidence>
<keyword evidence="2" id="KW-0472">Membrane</keyword>
<name>W4G4K4_APHAT</name>
<reference evidence="3" key="1">
    <citation type="submission" date="2013-12" db="EMBL/GenBank/DDBJ databases">
        <title>The Genome Sequence of Aphanomyces astaci APO3.</title>
        <authorList>
            <consortium name="The Broad Institute Genomics Platform"/>
            <person name="Russ C."/>
            <person name="Tyler B."/>
            <person name="van West P."/>
            <person name="Dieguez-Uribeondo J."/>
            <person name="Young S.K."/>
            <person name="Zeng Q."/>
            <person name="Gargeya S."/>
            <person name="Fitzgerald M."/>
            <person name="Abouelleil A."/>
            <person name="Alvarado L."/>
            <person name="Chapman S.B."/>
            <person name="Gainer-Dewar J."/>
            <person name="Goldberg J."/>
            <person name="Griggs A."/>
            <person name="Gujja S."/>
            <person name="Hansen M."/>
            <person name="Howarth C."/>
            <person name="Imamovic A."/>
            <person name="Ireland A."/>
            <person name="Larimer J."/>
            <person name="McCowan C."/>
            <person name="Murphy C."/>
            <person name="Pearson M."/>
            <person name="Poon T.W."/>
            <person name="Priest M."/>
            <person name="Roberts A."/>
            <person name="Saif S."/>
            <person name="Shea T."/>
            <person name="Sykes S."/>
            <person name="Wortman J."/>
            <person name="Nusbaum C."/>
            <person name="Birren B."/>
        </authorList>
    </citation>
    <scope>NUCLEOTIDE SEQUENCE [LARGE SCALE GENOMIC DNA]</scope>
    <source>
        <strain evidence="3">APO3</strain>
    </source>
</reference>